<evidence type="ECO:0000313" key="1">
    <source>
        <dbReference type="EMBL" id="TQF14955.1"/>
    </source>
</evidence>
<accession>A0A540X116</accession>
<dbReference type="OrthoDB" id="3295140at2"/>
<comment type="caution">
    <text evidence="1">The sequence shown here is derived from an EMBL/GenBank/DDBJ whole genome shotgun (WGS) entry which is preliminary data.</text>
</comment>
<keyword evidence="2" id="KW-1185">Reference proteome</keyword>
<gene>
    <name evidence="1" type="ORF">FJV41_15835</name>
</gene>
<sequence length="137" mass="15319">MSHKPSESLRRDIERWLREFLLNPTEPADQRERARELGGLPLYADMGGLVVLRPDGTVFTYDWEDSKSEATDDAWKVVALTTSREKYPRLRELLPERTVSALDCAACTGTGSILRTATCWKCLGLGWHEPEAVGVAG</sequence>
<dbReference type="RefSeq" id="WP_141643322.1">
    <property type="nucleotide sequence ID" value="NZ_VIFM01000054.1"/>
</dbReference>
<organism evidence="1 2">
    <name type="scientific">Myxococcus llanfairpwllgwyngyllgogerychwyrndrobwllllantysiliogogogochensis</name>
    <dbReference type="NCBI Taxonomy" id="2590453"/>
    <lineage>
        <taxon>Bacteria</taxon>
        <taxon>Pseudomonadati</taxon>
        <taxon>Myxococcota</taxon>
        <taxon>Myxococcia</taxon>
        <taxon>Myxococcales</taxon>
        <taxon>Cystobacterineae</taxon>
        <taxon>Myxococcaceae</taxon>
        <taxon>Myxococcus</taxon>
    </lineage>
</organism>
<proteinExistence type="predicted"/>
<protein>
    <submittedName>
        <fullName evidence="1">Uncharacterized protein</fullName>
    </submittedName>
</protein>
<evidence type="ECO:0000313" key="2">
    <source>
        <dbReference type="Proteomes" id="UP000315369"/>
    </source>
</evidence>
<dbReference type="AlphaFoldDB" id="A0A540X116"/>
<dbReference type="Proteomes" id="UP000315369">
    <property type="component" value="Unassembled WGS sequence"/>
</dbReference>
<name>A0A540X116_9BACT</name>
<reference evidence="1 2" key="1">
    <citation type="submission" date="2019-06" db="EMBL/GenBank/DDBJ databases">
        <authorList>
            <person name="Livingstone P."/>
            <person name="Whitworth D."/>
        </authorList>
    </citation>
    <scope>NUCLEOTIDE SEQUENCE [LARGE SCALE GENOMIC DNA]</scope>
    <source>
        <strain evidence="1 2">AM401</strain>
    </source>
</reference>
<dbReference type="EMBL" id="VIFM01000054">
    <property type="protein sequence ID" value="TQF14955.1"/>
    <property type="molecule type" value="Genomic_DNA"/>
</dbReference>